<dbReference type="NCBIfam" id="NF009832">
    <property type="entry name" value="PRK13306.1"/>
    <property type="match status" value="1"/>
</dbReference>
<dbReference type="Gene3D" id="3.20.20.150">
    <property type="entry name" value="Divalent-metal-dependent TIM barrel enzymes"/>
    <property type="match status" value="1"/>
</dbReference>
<gene>
    <name evidence="20" type="ORF">TTRE_0000629401</name>
</gene>
<evidence type="ECO:0000256" key="9">
    <source>
        <dbReference type="ARBA" id="ARBA00022723"/>
    </source>
</evidence>
<reference evidence="20" key="1">
    <citation type="submission" date="2014-01" db="EMBL/GenBank/DDBJ databases">
        <authorList>
            <person name="Aslett M."/>
        </authorList>
    </citation>
    <scope>NUCLEOTIDE SEQUENCE</scope>
</reference>
<dbReference type="NCBIfam" id="NF009003">
    <property type="entry name" value="PRK12348.1"/>
    <property type="match status" value="1"/>
</dbReference>
<evidence type="ECO:0000256" key="3">
    <source>
        <dbReference type="ARBA" id="ARBA00005190"/>
    </source>
</evidence>
<dbReference type="NCBIfam" id="NF009831">
    <property type="entry name" value="PRK13305.1"/>
    <property type="match status" value="1"/>
</dbReference>
<dbReference type="Gene3D" id="3.30.420.40">
    <property type="match status" value="2"/>
</dbReference>
<evidence type="ECO:0000256" key="6">
    <source>
        <dbReference type="ARBA" id="ARBA00012099"/>
    </source>
</evidence>
<dbReference type="NCBIfam" id="TIGR00542">
    <property type="entry name" value="hxl6Piso_put"/>
    <property type="match status" value="1"/>
</dbReference>
<comment type="similarity">
    <text evidence="16">Belongs to the FGGY kinase family.</text>
</comment>
<dbReference type="STRING" id="36087.A0A077ZEN7"/>
<dbReference type="InterPro" id="IPR018485">
    <property type="entry name" value="FGGY_C"/>
</dbReference>
<keyword evidence="14" id="KW-0119">Carbohydrate metabolism</keyword>
<dbReference type="SUPFAM" id="SSF51658">
    <property type="entry name" value="Xylose isomerase-like"/>
    <property type="match status" value="1"/>
</dbReference>
<protein>
    <recommendedName>
        <fullName evidence="15">Phosphoribulose isomerase</fullName>
        <ecNumber evidence="6">2.7.1.30</ecNumber>
        <ecNumber evidence="7">5.1.3.4</ecNumber>
    </recommendedName>
</protein>
<dbReference type="GO" id="GO:0016861">
    <property type="term" value="F:intramolecular oxidoreductase activity, interconverting aldoses and ketoses"/>
    <property type="evidence" value="ECO:0007669"/>
    <property type="project" value="InterPro"/>
</dbReference>
<evidence type="ECO:0000259" key="19">
    <source>
        <dbReference type="SMART" id="SM01007"/>
    </source>
</evidence>
<keyword evidence="9" id="KW-0479">Metal-binding</keyword>
<evidence type="ECO:0000313" key="20">
    <source>
        <dbReference type="EMBL" id="CDW57993.1"/>
    </source>
</evidence>
<comment type="catalytic activity">
    <reaction evidence="1">
        <text>L-ribulose 5-phosphate = D-xylulose 5-phosphate</text>
        <dbReference type="Rhea" id="RHEA:22368"/>
        <dbReference type="ChEBI" id="CHEBI:57737"/>
        <dbReference type="ChEBI" id="CHEBI:58226"/>
        <dbReference type="EC" id="5.1.3.4"/>
    </reaction>
</comment>
<accession>A0A077ZEN7</accession>
<dbReference type="InterPro" id="IPR050406">
    <property type="entry name" value="FGGY_Carb_Kinase"/>
</dbReference>
<dbReference type="Pfam" id="PF00215">
    <property type="entry name" value="OMPdecase"/>
    <property type="match status" value="1"/>
</dbReference>
<evidence type="ECO:0000256" key="12">
    <source>
        <dbReference type="ARBA" id="ARBA00023235"/>
    </source>
</evidence>
<dbReference type="NCBIfam" id="NF006047">
    <property type="entry name" value="PRK08193.1"/>
    <property type="match status" value="1"/>
</dbReference>
<evidence type="ECO:0000256" key="2">
    <source>
        <dbReference type="ARBA" id="ARBA00001947"/>
    </source>
</evidence>
<dbReference type="InterPro" id="IPR013785">
    <property type="entry name" value="Aldolase_TIM"/>
</dbReference>
<dbReference type="InterPro" id="IPR041710">
    <property type="entry name" value="HPS/KGPDC"/>
</dbReference>
<evidence type="ECO:0000256" key="4">
    <source>
        <dbReference type="ARBA" id="ARBA00006274"/>
    </source>
</evidence>
<dbReference type="NCBIfam" id="TIGR00760">
    <property type="entry name" value="araD"/>
    <property type="match status" value="1"/>
</dbReference>
<feature type="chain" id="PRO_5001728847" description="Phosphoribulose isomerase" evidence="17">
    <location>
        <begin position="24"/>
        <end position="1120"/>
    </location>
</feature>
<dbReference type="InterPro" id="IPR001754">
    <property type="entry name" value="OMPdeCOase_dom"/>
</dbReference>
<evidence type="ECO:0000256" key="10">
    <source>
        <dbReference type="ARBA" id="ARBA00022777"/>
    </source>
</evidence>
<evidence type="ECO:0000256" key="11">
    <source>
        <dbReference type="ARBA" id="ARBA00022833"/>
    </source>
</evidence>
<dbReference type="FunFam" id="3.20.20.70:FF:000022">
    <property type="entry name" value="3-keto-L-gulonate-6-phosphate decarboxylase UlaD"/>
    <property type="match status" value="1"/>
</dbReference>
<dbReference type="InterPro" id="IPR011060">
    <property type="entry name" value="RibuloseP-bd_barrel"/>
</dbReference>
<dbReference type="EMBL" id="HG806248">
    <property type="protein sequence ID" value="CDW57993.1"/>
    <property type="molecule type" value="Genomic_DNA"/>
</dbReference>
<dbReference type="NCBIfam" id="NF009002">
    <property type="entry name" value="PRK12347.1"/>
    <property type="match status" value="1"/>
</dbReference>
<dbReference type="CDD" id="cd04726">
    <property type="entry name" value="KGPDC_HPS"/>
    <property type="match status" value="1"/>
</dbReference>
<dbReference type="Pfam" id="PF01261">
    <property type="entry name" value="AP_endonuc_2"/>
    <property type="match status" value="1"/>
</dbReference>
<proteinExistence type="inferred from homology"/>
<dbReference type="InterPro" id="IPR004560">
    <property type="entry name" value="L-Ru-5P_3-Epase"/>
</dbReference>
<evidence type="ECO:0000256" key="14">
    <source>
        <dbReference type="ARBA" id="ARBA00023277"/>
    </source>
</evidence>
<name>A0A077ZEN7_TRITR</name>
<dbReference type="UniPathway" id="UPA00618">
    <property type="reaction ID" value="UER00672"/>
</dbReference>
<dbReference type="GO" id="GO:0004370">
    <property type="term" value="F:glycerol kinase activity"/>
    <property type="evidence" value="ECO:0007669"/>
    <property type="project" value="UniProtKB-EC"/>
</dbReference>
<dbReference type="SMART" id="SM01007">
    <property type="entry name" value="Aldolase_II"/>
    <property type="match status" value="1"/>
</dbReference>
<dbReference type="GO" id="GO:0006207">
    <property type="term" value="P:'de novo' pyrimidine nucleobase biosynthetic process"/>
    <property type="evidence" value="ECO:0007669"/>
    <property type="project" value="InterPro"/>
</dbReference>
<dbReference type="GO" id="GO:0008270">
    <property type="term" value="F:zinc ion binding"/>
    <property type="evidence" value="ECO:0007669"/>
    <property type="project" value="InterPro"/>
</dbReference>
<dbReference type="InterPro" id="IPR018484">
    <property type="entry name" value="FGGY_N"/>
</dbReference>
<dbReference type="CDD" id="cd00398">
    <property type="entry name" value="Aldolase_II"/>
    <property type="match status" value="1"/>
</dbReference>
<comment type="pathway">
    <text evidence="3">Polyol metabolism; glycerol degradation via glycerol kinase pathway; sn-glycerol 3-phosphate from glycerol: step 1/1.</text>
</comment>
<keyword evidence="8 16" id="KW-0808">Transferase</keyword>
<reference evidence="20" key="2">
    <citation type="submission" date="2014-03" db="EMBL/GenBank/DDBJ databases">
        <title>The whipworm genome and dual-species transcriptomics of an intimate host-pathogen interaction.</title>
        <authorList>
            <person name="Foth B.J."/>
            <person name="Tsai I.J."/>
            <person name="Reid A.J."/>
            <person name="Bancroft A.J."/>
            <person name="Nichol S."/>
            <person name="Tracey A."/>
            <person name="Holroyd N."/>
            <person name="Cotton J.A."/>
            <person name="Stanley E.J."/>
            <person name="Zarowiecki M."/>
            <person name="Liu J.Z."/>
            <person name="Huckvale T."/>
            <person name="Cooper P.J."/>
            <person name="Grencis R.K."/>
            <person name="Berriman M."/>
        </authorList>
    </citation>
    <scope>NUCLEOTIDE SEQUENCE [LARGE SCALE GENOMIC DNA]</scope>
</reference>
<dbReference type="InterPro" id="IPR036237">
    <property type="entry name" value="Xyl_isomerase-like_sf"/>
</dbReference>
<dbReference type="InterPro" id="IPR001303">
    <property type="entry name" value="Aldolase_II/adducin_N"/>
</dbReference>
<dbReference type="AlphaFoldDB" id="A0A077ZEN7"/>
<evidence type="ECO:0000313" key="21">
    <source>
        <dbReference type="Proteomes" id="UP000030665"/>
    </source>
</evidence>
<evidence type="ECO:0000259" key="18">
    <source>
        <dbReference type="SMART" id="SM00934"/>
    </source>
</evidence>
<dbReference type="InterPro" id="IPR036409">
    <property type="entry name" value="Aldolase_II/adducin_N_sf"/>
</dbReference>
<evidence type="ECO:0000256" key="8">
    <source>
        <dbReference type="ARBA" id="ARBA00022679"/>
    </source>
</evidence>
<dbReference type="OrthoDB" id="6278781at2759"/>
<dbReference type="PROSITE" id="PS00445">
    <property type="entry name" value="FGGY_KINASES_2"/>
    <property type="match status" value="1"/>
</dbReference>
<organism evidence="20 21">
    <name type="scientific">Trichuris trichiura</name>
    <name type="common">Whipworm</name>
    <name type="synonym">Trichocephalus trichiurus</name>
    <dbReference type="NCBI Taxonomy" id="36087"/>
    <lineage>
        <taxon>Eukaryota</taxon>
        <taxon>Metazoa</taxon>
        <taxon>Ecdysozoa</taxon>
        <taxon>Nematoda</taxon>
        <taxon>Enoplea</taxon>
        <taxon>Dorylaimia</taxon>
        <taxon>Trichinellida</taxon>
        <taxon>Trichuridae</taxon>
        <taxon>Trichuris</taxon>
    </lineage>
</organism>
<dbReference type="SUPFAM" id="SSF53067">
    <property type="entry name" value="Actin-like ATPase domain"/>
    <property type="match status" value="2"/>
</dbReference>
<comment type="similarity">
    <text evidence="5">Belongs to the aldolase class II family. AraD/FucA subfamily.</text>
</comment>
<dbReference type="PANTHER" id="PTHR43095">
    <property type="entry name" value="SUGAR KINASE"/>
    <property type="match status" value="1"/>
</dbReference>
<evidence type="ECO:0000256" key="13">
    <source>
        <dbReference type="ARBA" id="ARBA00023239"/>
    </source>
</evidence>
<dbReference type="SUPFAM" id="SSF53639">
    <property type="entry name" value="AraD/HMP-PK domain-like"/>
    <property type="match status" value="1"/>
</dbReference>
<dbReference type="GO" id="GO:0006281">
    <property type="term" value="P:DNA repair"/>
    <property type="evidence" value="ECO:0007669"/>
    <property type="project" value="InterPro"/>
</dbReference>
<dbReference type="Pfam" id="PF00370">
    <property type="entry name" value="FGGY_N"/>
    <property type="match status" value="1"/>
</dbReference>
<dbReference type="InterPro" id="IPR043129">
    <property type="entry name" value="ATPase_NBD"/>
</dbReference>
<evidence type="ECO:0000256" key="7">
    <source>
        <dbReference type="ARBA" id="ARBA00013186"/>
    </source>
</evidence>
<keyword evidence="13" id="KW-0456">Lyase</keyword>
<dbReference type="GO" id="GO:0019563">
    <property type="term" value="P:glycerol catabolic process"/>
    <property type="evidence" value="ECO:0007669"/>
    <property type="project" value="UniProtKB-UniPathway"/>
</dbReference>
<dbReference type="Pfam" id="PF02782">
    <property type="entry name" value="FGGY_C"/>
    <property type="match status" value="1"/>
</dbReference>
<dbReference type="CDD" id="cd07802">
    <property type="entry name" value="ASKHA_NBD_FGGY_EcLyxK-like"/>
    <property type="match status" value="1"/>
</dbReference>
<evidence type="ECO:0000256" key="15">
    <source>
        <dbReference type="ARBA" id="ARBA00032206"/>
    </source>
</evidence>
<keyword evidence="12" id="KW-0413">Isomerase</keyword>
<comment type="cofactor">
    <cofactor evidence="2">
        <name>Zn(2+)</name>
        <dbReference type="ChEBI" id="CHEBI:29105"/>
    </cofactor>
</comment>
<dbReference type="InterPro" id="IPR004661">
    <property type="entry name" value="AraD"/>
</dbReference>
<evidence type="ECO:0000256" key="16">
    <source>
        <dbReference type="RuleBase" id="RU003733"/>
    </source>
</evidence>
<dbReference type="EC" id="2.7.1.30" evidence="6"/>
<dbReference type="InterPro" id="IPR018483">
    <property type="entry name" value="Carb_kinase_FGGY_CS"/>
</dbReference>
<dbReference type="GO" id="GO:0019572">
    <property type="term" value="P:L-arabinose catabolic process"/>
    <property type="evidence" value="ECO:0007669"/>
    <property type="project" value="InterPro"/>
</dbReference>
<evidence type="ECO:0000256" key="5">
    <source>
        <dbReference type="ARBA" id="ARBA00010037"/>
    </source>
</evidence>
<dbReference type="FunFam" id="3.40.225.10:FF:000001">
    <property type="entry name" value="L-ribulose-5-phosphate 4-epimerase UlaF"/>
    <property type="match status" value="1"/>
</dbReference>
<dbReference type="SUPFAM" id="SSF51366">
    <property type="entry name" value="Ribulose-phoshate binding barrel"/>
    <property type="match status" value="1"/>
</dbReference>
<dbReference type="GO" id="GO:0004590">
    <property type="term" value="F:orotidine-5'-phosphate decarboxylase activity"/>
    <property type="evidence" value="ECO:0007669"/>
    <property type="project" value="InterPro"/>
</dbReference>
<dbReference type="InterPro" id="IPR001719">
    <property type="entry name" value="AP_endonuc_2"/>
</dbReference>
<dbReference type="SMART" id="SM00934">
    <property type="entry name" value="OMPdecase"/>
    <property type="match status" value="1"/>
</dbReference>
<dbReference type="InterPro" id="IPR013022">
    <property type="entry name" value="Xyl_isomerase-like_TIM-brl"/>
</dbReference>
<dbReference type="NCBIfam" id="NF009689">
    <property type="entry name" value="PRK13210.1"/>
    <property type="match status" value="1"/>
</dbReference>
<feature type="signal peptide" evidence="17">
    <location>
        <begin position="1"/>
        <end position="23"/>
    </location>
</feature>
<dbReference type="GO" id="GO:0008742">
    <property type="term" value="F:L-ribulose-phosphate 4-epimerase activity"/>
    <property type="evidence" value="ECO:0007669"/>
    <property type="project" value="UniProtKB-EC"/>
</dbReference>
<dbReference type="NCBIfam" id="NF009688">
    <property type="entry name" value="PRK13209.1"/>
    <property type="match status" value="1"/>
</dbReference>
<sequence length="1120" mass="123385">MAELWQCCMAVIRALLTHSGVSGEQIVGIGISAQGKGLFLLDKNDKPLGNAILSSDRRAMEIVRRWQEDGIPEKLYPLTRQTLWTGHPVSLLRWLKEHEPERYAQIGCVMMTHDYLRWCLTGVKGCEESNISESNLYNMSLGEYDPCLTDWLGIAEINHALPPVVGSPEICGEITAQIAVLTGLKAGTPVVGGLFDVVSTALCAGIEDEFTLNAVMGTWAVTSGITRGLRDGEAHPYVYGRYVNDGEFIVHEASPTSSGNLEWFTAQWGEISFDEINQAVASLPKAGGDLFFLPFLYGSNAGLEMTSGFYGMQAIHTRAHLLQAIYEGVVFSHMTHLNRMRERFTDVHTLRVTGGPAHSDVWMQMLADVSGLRIELPQVEETGCFGAALAARVGTGVYRDFSEAQRLSRPHQGAHIMSRPLLQLALDHSSLEAAQRDVTQLKDSVDIVEAGTILCLNEGLGAVKALREQCPDKIIVADWKVADAGETLAQQAFGAGANWMTIICAAPLATVEKGHAMAQRCGGEIQIELFGNWTLDDARDWHRIGVRQAIYHRGRDAQASGQQWGEADLARMKALSDIGLELSITGGITPADLPLFKDIRVKAFIAGRALAGSANPAQVAGDFHAQIDAIWGGKHLSWPERLVLAKSCGFDFVEMSVDETDERLSRLDWSTAQRTSLVAAMIETGVGIPSMCLSAHRRFPFGSRDDAVRQRAREIMSKAIRLARDLGIRTIQLAGYDVYYEDHDEGTRQRFAEGLAWAVEQAAASQVMLAVEIMDTAFMNSISKWKKWDEMLASPWFTVYPDVGNLSAWGNDVPAELKLGIDRIAAIHLKDTQPVTEQSPGQFRDVPFGEGCVDFVGIFKTLHKLNYRGSFLIEMWTEKAKEPVLEIIQARQQLKADVLAANLALPAHHLVTFTWGNVSAVDDTRQWMVIKPSGVEYDVMTADDMVVVEIASGKAVEGSKKPSSDTPTHLALYRRYAEIGGIVHTHSRHATIWSQAGLDLPAWGTTHADYFYGAIPCTRQMTTEEINGEYEYQTGEVIIKTFEERGLNPAQIPAVLVHSHGPFAWGKNAADAVHNAVVLEECAYMGLFSRQLAPQLPAMQNELLDKHYLRKHGDNAYYGQ</sequence>
<dbReference type="Proteomes" id="UP000030665">
    <property type="component" value="Unassembled WGS sequence"/>
</dbReference>
<evidence type="ECO:0000256" key="17">
    <source>
        <dbReference type="SAM" id="SignalP"/>
    </source>
</evidence>
<keyword evidence="17" id="KW-0732">Signal</keyword>
<comment type="similarity">
    <text evidence="4">Belongs to the aldolase class II family. Adducin subfamily.</text>
</comment>
<dbReference type="Gene3D" id="3.40.225.10">
    <property type="entry name" value="Class II aldolase/adducin N-terminal domain"/>
    <property type="match status" value="1"/>
</dbReference>
<dbReference type="PANTHER" id="PTHR43095:SF3">
    <property type="entry name" value="L-XYLULOSE_3-KETO-L-GULONATE KINASE"/>
    <property type="match status" value="1"/>
</dbReference>
<feature type="domain" description="Orotidine 5'-phosphate decarboxylase" evidence="18">
    <location>
        <begin position="421"/>
        <end position="623"/>
    </location>
</feature>
<dbReference type="CDD" id="cd00019">
    <property type="entry name" value="AP2Ec"/>
    <property type="match status" value="1"/>
</dbReference>
<feature type="domain" description="Class II aldolase/adducin N-terminal" evidence="19">
    <location>
        <begin position="896"/>
        <end position="1087"/>
    </location>
</feature>
<dbReference type="EC" id="5.1.3.4" evidence="7"/>
<keyword evidence="10 16" id="KW-0418">Kinase</keyword>
<keyword evidence="21" id="KW-1185">Reference proteome</keyword>
<dbReference type="GO" id="GO:0003677">
    <property type="term" value="F:DNA binding"/>
    <property type="evidence" value="ECO:0007669"/>
    <property type="project" value="InterPro"/>
</dbReference>
<keyword evidence="11" id="KW-0862">Zinc</keyword>
<dbReference type="Pfam" id="PF00596">
    <property type="entry name" value="Aldolase_II"/>
    <property type="match status" value="1"/>
</dbReference>
<dbReference type="Gene3D" id="3.20.20.70">
    <property type="entry name" value="Aldolase class I"/>
    <property type="match status" value="1"/>
</dbReference>
<evidence type="ECO:0000256" key="1">
    <source>
        <dbReference type="ARBA" id="ARBA00001726"/>
    </source>
</evidence>